<gene>
    <name evidence="1" type="ORF">IF188_10325</name>
</gene>
<evidence type="ECO:0000313" key="2">
    <source>
        <dbReference type="Proteomes" id="UP000598426"/>
    </source>
</evidence>
<reference evidence="1 2" key="1">
    <citation type="submission" date="2020-09" db="EMBL/GenBank/DDBJ databases">
        <title>Isolation and identification of active actinomycetes.</title>
        <authorList>
            <person name="Li X."/>
        </authorList>
    </citation>
    <scope>NUCLEOTIDE SEQUENCE [LARGE SCALE GENOMIC DNA]</scope>
    <source>
        <strain evidence="1 2">NEAU-LLC</strain>
    </source>
</reference>
<evidence type="ECO:0000313" key="1">
    <source>
        <dbReference type="EMBL" id="MBD3942092.1"/>
    </source>
</evidence>
<dbReference type="Pfam" id="PF12831">
    <property type="entry name" value="FAD_oxidored"/>
    <property type="match status" value="1"/>
</dbReference>
<dbReference type="Proteomes" id="UP000598426">
    <property type="component" value="Unassembled WGS sequence"/>
</dbReference>
<dbReference type="RefSeq" id="WP_191171723.1">
    <property type="nucleotide sequence ID" value="NZ_JACXZS010000006.1"/>
</dbReference>
<name>A0ABR8NNR8_9MICO</name>
<keyword evidence="2" id="KW-1185">Reference proteome</keyword>
<sequence>MSSGIQVADVLIVGGGLGGIAAAQSAVALGRTAVITTEGPWLGGQLTTQAVPPDENQWIETLASTTYARLRATIRGIYAEQYPVSPYGRRQRPFNPGLGNVSRITHEPRVAAVAIESVLSPSYATGRLTVLRHRTPIAVEREGRRIRSVTVRDTRTGNELTIDAHVVIDATELGDLLELAALEFVTGAEAQHETGELHALEVADPLDQQAVSWCFAIEHRPGEDHVIDRPASYAHWRDTHDPRWPAPQLSWEDLEPPTLARRHRAIFSGDPADAVAPDGRDFWHYRRVLGAANFDGSIPDVTLVNWPQIDYWEQPLVGPGIGPAERAAAAVGARGLSESLLYWMQTEARRPDGGTGYPGLRLRPDVVGSEDGFALEPYIREARRIRAVFTVTEEHIGCEMRDGRPVEQFADSVGIGSYRIDLHPSTAGRTYVDIDCDPFQIPLGALIPRDADNLIPANKNIGTTHISNGAYRLHPVEWGIGEAAGVLAATMLATGESAEGVRARHLEDVQRTMLQRGVPIAWPRRVLDEHALFLSAQR</sequence>
<dbReference type="EMBL" id="JACXZS010000006">
    <property type="protein sequence ID" value="MBD3942092.1"/>
    <property type="molecule type" value="Genomic_DNA"/>
</dbReference>
<protein>
    <submittedName>
        <fullName evidence="1">FAD-dependent oxidoreductase</fullName>
    </submittedName>
</protein>
<proteinExistence type="predicted"/>
<comment type="caution">
    <text evidence="1">The sequence shown here is derived from an EMBL/GenBank/DDBJ whole genome shotgun (WGS) entry which is preliminary data.</text>
</comment>
<dbReference type="Gene3D" id="3.50.50.60">
    <property type="entry name" value="FAD/NAD(P)-binding domain"/>
    <property type="match status" value="1"/>
</dbReference>
<accession>A0ABR8NNR8</accession>
<dbReference type="InterPro" id="IPR005288">
    <property type="entry name" value="NadB"/>
</dbReference>
<dbReference type="PANTHER" id="PTHR42716:SF1">
    <property type="entry name" value="SLL0471 PROTEIN"/>
    <property type="match status" value="1"/>
</dbReference>
<dbReference type="InterPro" id="IPR036188">
    <property type="entry name" value="FAD/NAD-bd_sf"/>
</dbReference>
<dbReference type="SUPFAM" id="SSF51905">
    <property type="entry name" value="FAD/NAD(P)-binding domain"/>
    <property type="match status" value="1"/>
</dbReference>
<organism evidence="1 2">
    <name type="scientific">Microbacterium helvum</name>
    <dbReference type="NCBI Taxonomy" id="2773713"/>
    <lineage>
        <taxon>Bacteria</taxon>
        <taxon>Bacillati</taxon>
        <taxon>Actinomycetota</taxon>
        <taxon>Actinomycetes</taxon>
        <taxon>Micrococcales</taxon>
        <taxon>Microbacteriaceae</taxon>
        <taxon>Microbacterium</taxon>
    </lineage>
</organism>
<dbReference type="PANTHER" id="PTHR42716">
    <property type="entry name" value="L-ASPARTATE OXIDASE"/>
    <property type="match status" value="1"/>
</dbReference>